<dbReference type="SUPFAM" id="SSF48452">
    <property type="entry name" value="TPR-like"/>
    <property type="match status" value="1"/>
</dbReference>
<dbReference type="AlphaFoldDB" id="A0A1Q3C655"/>
<keyword evidence="2" id="KW-1185">Reference proteome</keyword>
<gene>
    <name evidence="1" type="ORF">CFOL_v3_19152</name>
</gene>
<proteinExistence type="predicted"/>
<dbReference type="EMBL" id="BDDD01001402">
    <property type="protein sequence ID" value="GAV75674.1"/>
    <property type="molecule type" value="Genomic_DNA"/>
</dbReference>
<dbReference type="InterPro" id="IPR011990">
    <property type="entry name" value="TPR-like_helical_dom_sf"/>
</dbReference>
<dbReference type="PANTHER" id="PTHR47337">
    <property type="entry name" value="TETRATRICOPEPTIDE REPEAT (TPR)-LIKE SUPERFAMILY PROTEIN"/>
    <property type="match status" value="1"/>
</dbReference>
<dbReference type="Proteomes" id="UP000187406">
    <property type="component" value="Unassembled WGS sequence"/>
</dbReference>
<dbReference type="InParanoid" id="A0A1Q3C655"/>
<dbReference type="OrthoDB" id="1926212at2759"/>
<evidence type="ECO:0000313" key="2">
    <source>
        <dbReference type="Proteomes" id="UP000187406"/>
    </source>
</evidence>
<dbReference type="PANTHER" id="PTHR47337:SF1">
    <property type="entry name" value="TETRATRICOPEPTIDE REPEAT (TPR)-LIKE SUPERFAMILY PROTEIN"/>
    <property type="match status" value="1"/>
</dbReference>
<comment type="caution">
    <text evidence="1">The sequence shown here is derived from an EMBL/GenBank/DDBJ whole genome shotgun (WGS) entry which is preliminary data.</text>
</comment>
<sequence>MIKNNAWQSKTKHAALSLSPDLQLLQRRHNRPLSLSLSLKLMVGDSWPHDLPSTSSSLLDFFLNLHQFHQVIRDLADPEKALCGKNKNLALEFKEKGNRCHLSGDHPQALISYSQKMGLLMECLRDCNRALQISSTYAKMSHIR</sequence>
<organism evidence="1 2">
    <name type="scientific">Cephalotus follicularis</name>
    <name type="common">Albany pitcher plant</name>
    <dbReference type="NCBI Taxonomy" id="3775"/>
    <lineage>
        <taxon>Eukaryota</taxon>
        <taxon>Viridiplantae</taxon>
        <taxon>Streptophyta</taxon>
        <taxon>Embryophyta</taxon>
        <taxon>Tracheophyta</taxon>
        <taxon>Spermatophyta</taxon>
        <taxon>Magnoliopsida</taxon>
        <taxon>eudicotyledons</taxon>
        <taxon>Gunneridae</taxon>
        <taxon>Pentapetalae</taxon>
        <taxon>rosids</taxon>
        <taxon>fabids</taxon>
        <taxon>Oxalidales</taxon>
        <taxon>Cephalotaceae</taxon>
        <taxon>Cephalotus</taxon>
    </lineage>
</organism>
<evidence type="ECO:0008006" key="3">
    <source>
        <dbReference type="Google" id="ProtNLM"/>
    </source>
</evidence>
<reference evidence="2" key="1">
    <citation type="submission" date="2016-04" db="EMBL/GenBank/DDBJ databases">
        <title>Cephalotus genome sequencing.</title>
        <authorList>
            <person name="Fukushima K."/>
            <person name="Hasebe M."/>
            <person name="Fang X."/>
        </authorList>
    </citation>
    <scope>NUCLEOTIDE SEQUENCE [LARGE SCALE GENOMIC DNA]</scope>
    <source>
        <strain evidence="2">cv. St1</strain>
    </source>
</reference>
<name>A0A1Q3C655_CEPFO</name>
<accession>A0A1Q3C655</accession>
<protein>
    <recommendedName>
        <fullName evidence="3">TPR_11 domain-containing protein</fullName>
    </recommendedName>
</protein>
<evidence type="ECO:0000313" key="1">
    <source>
        <dbReference type="EMBL" id="GAV75674.1"/>
    </source>
</evidence>
<dbReference type="STRING" id="3775.A0A1Q3C655"/>